<protein>
    <recommendedName>
        <fullName evidence="1">BTB domain-containing protein</fullName>
    </recommendedName>
</protein>
<gene>
    <name evidence="2" type="ORF">VTL71DRAFT_5448</name>
</gene>
<dbReference type="Proteomes" id="UP001595075">
    <property type="component" value="Unassembled WGS sequence"/>
</dbReference>
<comment type="caution">
    <text evidence="2">The sequence shown here is derived from an EMBL/GenBank/DDBJ whole genome shotgun (WGS) entry which is preliminary data.</text>
</comment>
<dbReference type="CDD" id="cd18186">
    <property type="entry name" value="BTB_POZ_ZBTB_KLHL-like"/>
    <property type="match status" value="1"/>
</dbReference>
<dbReference type="InterPro" id="IPR011333">
    <property type="entry name" value="SKP1/BTB/POZ_sf"/>
</dbReference>
<evidence type="ECO:0000313" key="3">
    <source>
        <dbReference type="Proteomes" id="UP001595075"/>
    </source>
</evidence>
<dbReference type="InterPro" id="IPR000210">
    <property type="entry name" value="BTB/POZ_dom"/>
</dbReference>
<evidence type="ECO:0000259" key="1">
    <source>
        <dbReference type="PROSITE" id="PS50097"/>
    </source>
</evidence>
<dbReference type="SMART" id="SM00225">
    <property type="entry name" value="BTB"/>
    <property type="match status" value="1"/>
</dbReference>
<organism evidence="2 3">
    <name type="scientific">Oculimacula yallundae</name>
    <dbReference type="NCBI Taxonomy" id="86028"/>
    <lineage>
        <taxon>Eukaryota</taxon>
        <taxon>Fungi</taxon>
        <taxon>Dikarya</taxon>
        <taxon>Ascomycota</taxon>
        <taxon>Pezizomycotina</taxon>
        <taxon>Leotiomycetes</taxon>
        <taxon>Helotiales</taxon>
        <taxon>Ploettnerulaceae</taxon>
        <taxon>Oculimacula</taxon>
    </lineage>
</organism>
<accession>A0ABR4C135</accession>
<proteinExistence type="predicted"/>
<sequence length="324" mass="36378">MASSTAAALSVAPIVFSARGLKLDVRLQVFDKIFHVHSTILKLHSAYFFKFLDPANAAPVADPAPGSFPYEWVTKVDMDGLWYLVASSDKSLDLGRREDCTKEIRLEENAFEMLLKAMYNRSFFITEFQQLLAVANLADYYLARPILSASLSAALCRSPNLIFMILDNNCEMLILAESFRCDWLFRKSFALSLGPFHDPVIKKLPDAPVRSLAERKYMALQSQVLDAQAAIMQVGIGAYPYNNGILFPRTANGVLSWPQYFRAIGPGKIAVRNLDVDTRTKDLLRNTLDFDDGHVSGVGRFKEHFLCVEVSDDELPWDTAETDF</sequence>
<name>A0ABR4C135_9HELO</name>
<dbReference type="PROSITE" id="PS50097">
    <property type="entry name" value="BTB"/>
    <property type="match status" value="1"/>
</dbReference>
<reference evidence="2 3" key="1">
    <citation type="journal article" date="2024" name="Commun. Biol.">
        <title>Comparative genomic analysis of thermophilic fungi reveals convergent evolutionary adaptations and gene losses.</title>
        <authorList>
            <person name="Steindorff A.S."/>
            <person name="Aguilar-Pontes M.V."/>
            <person name="Robinson A.J."/>
            <person name="Andreopoulos B."/>
            <person name="LaButti K."/>
            <person name="Kuo A."/>
            <person name="Mondo S."/>
            <person name="Riley R."/>
            <person name="Otillar R."/>
            <person name="Haridas S."/>
            <person name="Lipzen A."/>
            <person name="Grimwood J."/>
            <person name="Schmutz J."/>
            <person name="Clum A."/>
            <person name="Reid I.D."/>
            <person name="Moisan M.C."/>
            <person name="Butler G."/>
            <person name="Nguyen T.T.M."/>
            <person name="Dewar K."/>
            <person name="Conant G."/>
            <person name="Drula E."/>
            <person name="Henrissat B."/>
            <person name="Hansel C."/>
            <person name="Singer S."/>
            <person name="Hutchinson M.I."/>
            <person name="de Vries R.P."/>
            <person name="Natvig D.O."/>
            <person name="Powell A.J."/>
            <person name="Tsang A."/>
            <person name="Grigoriev I.V."/>
        </authorList>
    </citation>
    <scope>NUCLEOTIDE SEQUENCE [LARGE SCALE GENOMIC DNA]</scope>
    <source>
        <strain evidence="2 3">CBS 494.80</strain>
    </source>
</reference>
<keyword evidence="3" id="KW-1185">Reference proteome</keyword>
<dbReference type="SUPFAM" id="SSF54695">
    <property type="entry name" value="POZ domain"/>
    <property type="match status" value="1"/>
</dbReference>
<dbReference type="EMBL" id="JAZHXI010000015">
    <property type="protein sequence ID" value="KAL2063643.1"/>
    <property type="molecule type" value="Genomic_DNA"/>
</dbReference>
<feature type="domain" description="BTB" evidence="1">
    <location>
        <begin position="23"/>
        <end position="127"/>
    </location>
</feature>
<evidence type="ECO:0000313" key="2">
    <source>
        <dbReference type="EMBL" id="KAL2063643.1"/>
    </source>
</evidence>
<dbReference type="Gene3D" id="3.30.710.10">
    <property type="entry name" value="Potassium Channel Kv1.1, Chain A"/>
    <property type="match status" value="1"/>
</dbReference>